<feature type="domain" description="Putative T7SS secretion signal" evidence="2">
    <location>
        <begin position="10"/>
        <end position="152"/>
    </location>
</feature>
<protein>
    <recommendedName>
        <fullName evidence="2">Putative T7SS secretion signal domain-containing protein</fullName>
    </recommendedName>
</protein>
<feature type="compositionally biased region" description="Polar residues" evidence="1">
    <location>
        <begin position="275"/>
        <end position="284"/>
    </location>
</feature>
<feature type="region of interest" description="Disordered" evidence="1">
    <location>
        <begin position="82"/>
        <end position="118"/>
    </location>
</feature>
<dbReference type="EMBL" id="QZFV01000017">
    <property type="protein sequence ID" value="RJQ91853.1"/>
    <property type="molecule type" value="Genomic_DNA"/>
</dbReference>
<reference evidence="3 4" key="1">
    <citation type="submission" date="2018-09" db="EMBL/GenBank/DDBJ databases">
        <title>YIM PH 21725 draft genome.</title>
        <authorList>
            <person name="Miao C."/>
        </authorList>
    </citation>
    <scope>NUCLEOTIDE SEQUENCE [LARGE SCALE GENOMIC DNA]</scope>
    <source>
        <strain evidence="4">YIM PH21725</strain>
    </source>
</reference>
<evidence type="ECO:0000313" key="4">
    <source>
        <dbReference type="Proteomes" id="UP000285112"/>
    </source>
</evidence>
<dbReference type="AlphaFoldDB" id="A0A419IBF3"/>
<dbReference type="Proteomes" id="UP000285112">
    <property type="component" value="Unassembled WGS sequence"/>
</dbReference>
<name>A0A419IBF3_9PSEU</name>
<feature type="region of interest" description="Disordered" evidence="1">
    <location>
        <begin position="256"/>
        <end position="284"/>
    </location>
</feature>
<dbReference type="InterPro" id="IPR049082">
    <property type="entry name" value="T7SS_signal"/>
</dbReference>
<accession>A0A419IBF3</accession>
<sequence>MLRGRATRANDAADGLQSIDTGSWTGPAATAFHDKFSYEPGKWFTAGVSLDSGAGALESYAATLRWAQGQAGEAIERWDQAQAATDKAKAEHQKASEQAAAQGQPAPEFTDPGAAGRQAATEVLNRARTQLSEAGDDAAKALRDAAQPAPTESSWLDDVGNFAADLGAHVVNGLASFGNAMVNHPGDVVAAAAGIGLTVISSAGEGLGAVLDATGIGAVAGVPLNVVSAAGIATGATMTGAAVAHMAMNAAGDDHVEPMKTESSQSSSEVRELTSSEQRSVRSLQRNIEEHETKLAQYKANPDAYDNQGILKNAPTPEIRQRIIDGRVRHLETEINTFRKQVNDILGGHGS</sequence>
<keyword evidence="4" id="KW-1185">Reference proteome</keyword>
<evidence type="ECO:0000313" key="3">
    <source>
        <dbReference type="EMBL" id="RJQ91853.1"/>
    </source>
</evidence>
<gene>
    <name evidence="3" type="ORF">D5S19_01460</name>
</gene>
<proteinExistence type="predicted"/>
<evidence type="ECO:0000259" key="2">
    <source>
        <dbReference type="Pfam" id="PF21725"/>
    </source>
</evidence>
<dbReference type="Pfam" id="PF21725">
    <property type="entry name" value="T7SS_signal"/>
    <property type="match status" value="1"/>
</dbReference>
<feature type="compositionally biased region" description="Basic and acidic residues" evidence="1">
    <location>
        <begin position="86"/>
        <end position="95"/>
    </location>
</feature>
<feature type="compositionally biased region" description="Low complexity" evidence="1">
    <location>
        <begin position="96"/>
        <end position="108"/>
    </location>
</feature>
<evidence type="ECO:0000256" key="1">
    <source>
        <dbReference type="SAM" id="MobiDB-lite"/>
    </source>
</evidence>
<comment type="caution">
    <text evidence="3">The sequence shown here is derived from an EMBL/GenBank/DDBJ whole genome shotgun (WGS) entry which is preliminary data.</text>
</comment>
<organism evidence="3 4">
    <name type="scientific">Amycolatopsis panacis</name>
    <dbReference type="NCBI Taxonomy" id="2340917"/>
    <lineage>
        <taxon>Bacteria</taxon>
        <taxon>Bacillati</taxon>
        <taxon>Actinomycetota</taxon>
        <taxon>Actinomycetes</taxon>
        <taxon>Pseudonocardiales</taxon>
        <taxon>Pseudonocardiaceae</taxon>
        <taxon>Amycolatopsis</taxon>
    </lineage>
</organism>